<evidence type="ECO:0000256" key="1">
    <source>
        <dbReference type="ARBA" id="ARBA00004604"/>
    </source>
</evidence>
<dbReference type="GO" id="GO:0005730">
    <property type="term" value="C:nucleolus"/>
    <property type="evidence" value="ECO:0007669"/>
    <property type="project" value="UniProtKB-SubCell"/>
</dbReference>
<feature type="region of interest" description="Disordered" evidence="5">
    <location>
        <begin position="598"/>
        <end position="648"/>
    </location>
</feature>
<feature type="compositionally biased region" description="Low complexity" evidence="5">
    <location>
        <begin position="394"/>
        <end position="441"/>
    </location>
</feature>
<evidence type="ECO:0000256" key="2">
    <source>
        <dbReference type="ARBA" id="ARBA00022884"/>
    </source>
</evidence>
<dbReference type="Proteomes" id="UP000242474">
    <property type="component" value="Unassembled WGS sequence"/>
</dbReference>
<feature type="region of interest" description="Disordered" evidence="5">
    <location>
        <begin position="549"/>
        <end position="569"/>
    </location>
</feature>
<dbReference type="AlphaFoldDB" id="A0A2G5B883"/>
<feature type="domain" description="RRM" evidence="6">
    <location>
        <begin position="8"/>
        <end position="87"/>
    </location>
</feature>
<evidence type="ECO:0000256" key="4">
    <source>
        <dbReference type="PROSITE-ProRule" id="PRU00176"/>
    </source>
</evidence>
<feature type="compositionally biased region" description="Acidic residues" evidence="5">
    <location>
        <begin position="442"/>
        <end position="472"/>
    </location>
</feature>
<keyword evidence="2 4" id="KW-0694">RNA-binding</keyword>
<feature type="non-terminal residue" evidence="7">
    <location>
        <position position="1"/>
    </location>
</feature>
<dbReference type="InterPro" id="IPR035979">
    <property type="entry name" value="RBD_domain_sf"/>
</dbReference>
<feature type="region of interest" description="Disordered" evidence="5">
    <location>
        <begin position="368"/>
        <end position="531"/>
    </location>
</feature>
<dbReference type="OrthoDB" id="21643at2759"/>
<comment type="subcellular location">
    <subcellularLocation>
        <location evidence="1">Nucleus</location>
        <location evidence="1">Nucleolus</location>
    </subcellularLocation>
</comment>
<protein>
    <recommendedName>
        <fullName evidence="6">RRM domain-containing protein</fullName>
    </recommendedName>
</protein>
<dbReference type="SUPFAM" id="SSF54928">
    <property type="entry name" value="RNA-binding domain, RBD"/>
    <property type="match status" value="1"/>
</dbReference>
<dbReference type="InterPro" id="IPR012677">
    <property type="entry name" value="Nucleotide-bd_a/b_plait_sf"/>
</dbReference>
<dbReference type="EMBL" id="KZ303509">
    <property type="protein sequence ID" value="PIA15236.1"/>
    <property type="molecule type" value="Genomic_DNA"/>
</dbReference>
<keyword evidence="8" id="KW-1185">Reference proteome</keyword>
<feature type="compositionally biased region" description="Polar residues" evidence="5">
    <location>
        <begin position="372"/>
        <end position="393"/>
    </location>
</feature>
<keyword evidence="3" id="KW-0539">Nucleus</keyword>
<feature type="compositionally biased region" description="Low complexity" evidence="5">
    <location>
        <begin position="512"/>
        <end position="531"/>
    </location>
</feature>
<name>A0A2G5B883_COERN</name>
<dbReference type="PANTHER" id="PTHR48029:SF1">
    <property type="entry name" value="NUCLEOLAR PROTEIN 8"/>
    <property type="match status" value="1"/>
</dbReference>
<evidence type="ECO:0000256" key="3">
    <source>
        <dbReference type="ARBA" id="ARBA00023242"/>
    </source>
</evidence>
<feature type="compositionally biased region" description="Basic and acidic residues" evidence="5">
    <location>
        <begin position="614"/>
        <end position="626"/>
    </location>
</feature>
<organism evidence="7 8">
    <name type="scientific">Coemansia reversa (strain ATCC 12441 / NRRL 1564)</name>
    <dbReference type="NCBI Taxonomy" id="763665"/>
    <lineage>
        <taxon>Eukaryota</taxon>
        <taxon>Fungi</taxon>
        <taxon>Fungi incertae sedis</taxon>
        <taxon>Zoopagomycota</taxon>
        <taxon>Kickxellomycotina</taxon>
        <taxon>Kickxellomycetes</taxon>
        <taxon>Kickxellales</taxon>
        <taxon>Kickxellaceae</taxon>
        <taxon>Coemansia</taxon>
    </lineage>
</organism>
<dbReference type="PROSITE" id="PS50102">
    <property type="entry name" value="RRM"/>
    <property type="match status" value="1"/>
</dbReference>
<evidence type="ECO:0000313" key="7">
    <source>
        <dbReference type="EMBL" id="PIA15236.1"/>
    </source>
</evidence>
<evidence type="ECO:0000256" key="5">
    <source>
        <dbReference type="SAM" id="MobiDB-lite"/>
    </source>
</evidence>
<dbReference type="InterPro" id="IPR034138">
    <property type="entry name" value="NOP8_RRM"/>
</dbReference>
<evidence type="ECO:0000259" key="6">
    <source>
        <dbReference type="PROSITE" id="PS50102"/>
    </source>
</evidence>
<dbReference type="Pfam" id="PF00076">
    <property type="entry name" value="RRM_1"/>
    <property type="match status" value="1"/>
</dbReference>
<dbReference type="STRING" id="763665.A0A2G5B883"/>
<dbReference type="Gene3D" id="3.30.70.330">
    <property type="match status" value="1"/>
</dbReference>
<reference evidence="7 8" key="1">
    <citation type="journal article" date="2015" name="Genome Biol. Evol.">
        <title>Phylogenomic analyses indicate that early fungi evolved digesting cell walls of algal ancestors of land plants.</title>
        <authorList>
            <person name="Chang Y."/>
            <person name="Wang S."/>
            <person name="Sekimoto S."/>
            <person name="Aerts A.L."/>
            <person name="Choi C."/>
            <person name="Clum A."/>
            <person name="LaButti K.M."/>
            <person name="Lindquist E.A."/>
            <person name="Yee Ngan C."/>
            <person name="Ohm R.A."/>
            <person name="Salamov A.A."/>
            <person name="Grigoriev I.V."/>
            <person name="Spatafora J.W."/>
            <person name="Berbee M.L."/>
        </authorList>
    </citation>
    <scope>NUCLEOTIDE SEQUENCE [LARGE SCALE GENOMIC DNA]</scope>
    <source>
        <strain evidence="7 8">NRRL 1564</strain>
    </source>
</reference>
<dbReference type="InterPro" id="IPR000504">
    <property type="entry name" value="RRM_dom"/>
</dbReference>
<dbReference type="GO" id="GO:0003723">
    <property type="term" value="F:RNA binding"/>
    <property type="evidence" value="ECO:0007669"/>
    <property type="project" value="UniProtKB-UniRule"/>
</dbReference>
<gene>
    <name evidence="7" type="ORF">COEREDRAFT_82206</name>
</gene>
<feature type="region of interest" description="Disordered" evidence="5">
    <location>
        <begin position="91"/>
        <end position="118"/>
    </location>
</feature>
<dbReference type="CDD" id="cd12226">
    <property type="entry name" value="RRM_NOL8"/>
    <property type="match status" value="1"/>
</dbReference>
<dbReference type="PANTHER" id="PTHR48029">
    <property type="entry name" value="NUCLEOLAR PROTEIN 8"/>
    <property type="match status" value="1"/>
</dbReference>
<sequence length="648" mass="70420">MEEVAVEKRVYIGGFAQTVTADEVRDRFKPFGQVQTVDIPASVADTATRRFGFVSINIKPSQWLRCVKVYTGAKWKGGELCVKEAKEDYTTRLRREREETEEDTEDISAPSKKARNTRTDGIHADDMAVVTTKNIARYSGWTKNRYGQPVLKYAQIKPNGKSFTYDPATHKNSYQRLSGEASTKSLGELQWEYDAELSKADFGLAKKLSSAMVTQMNKTRRDLDQIKNNISVPFAEVELSDSESELDGEFDSDSENDILDMMAAGKFTEAGSIPAFMPFEDGKEVASLLASASATIDPEHQAKLVNHVFDSSSEDEDEVPGQTLRNASDKTLTFKKPKQKVNYAMTAEEIELAEERKRTAAILNQMLRAEDVNSSPQDGSTNKAGSGKPTKQASSSSNSSGSSSSSTSSEADTGESSSTGSGSSSSSSSSNNTSSSSSSSDSSDDDSDDDSSKDDSDADSTDEDDSSDESSDSDSSSSSDDEDKSNSDGNSSSNAMDVDENPPNNPGGLFGGSEEQSKSGSSGLFSSPQSGSFMFTQMLGLEADEASAMMQTAENEEFTGPVTGGSQTIGSARRNLNANRLPLFFPDLDSPSFRKPETVFHRQKTEEELEQELDDIRSERVKEYKAQQRSTQRRARKLQEQHPGGTAN</sequence>
<accession>A0A2G5B883</accession>
<proteinExistence type="predicted"/>
<evidence type="ECO:0000313" key="8">
    <source>
        <dbReference type="Proteomes" id="UP000242474"/>
    </source>
</evidence>